<protein>
    <recommendedName>
        <fullName evidence="5">Lipoprotein</fullName>
    </recommendedName>
</protein>
<dbReference type="RefSeq" id="WP_260216655.1">
    <property type="nucleotide sequence ID" value="NZ_JAJAGO010000003.1"/>
</dbReference>
<evidence type="ECO:0000313" key="3">
    <source>
        <dbReference type="EMBL" id="MCT2589648.1"/>
    </source>
</evidence>
<feature type="compositionally biased region" description="Polar residues" evidence="1">
    <location>
        <begin position="26"/>
        <end position="43"/>
    </location>
</feature>
<dbReference type="EMBL" id="JAJAGO010000003">
    <property type="protein sequence ID" value="MCT2589648.1"/>
    <property type="molecule type" value="Genomic_DNA"/>
</dbReference>
<feature type="region of interest" description="Disordered" evidence="1">
    <location>
        <begin position="25"/>
        <end position="48"/>
    </location>
</feature>
<organism evidence="3 4">
    <name type="scientific">Streptomyces gossypii</name>
    <dbReference type="NCBI Taxonomy" id="2883101"/>
    <lineage>
        <taxon>Bacteria</taxon>
        <taxon>Bacillati</taxon>
        <taxon>Actinomycetota</taxon>
        <taxon>Actinomycetes</taxon>
        <taxon>Kitasatosporales</taxon>
        <taxon>Streptomycetaceae</taxon>
        <taxon>Streptomyces</taxon>
    </lineage>
</organism>
<accession>A0ABT2JP39</accession>
<gene>
    <name evidence="3" type="ORF">LHJ74_06880</name>
</gene>
<comment type="caution">
    <text evidence="3">The sequence shown here is derived from an EMBL/GenBank/DDBJ whole genome shotgun (WGS) entry which is preliminary data.</text>
</comment>
<keyword evidence="2" id="KW-0732">Signal</keyword>
<dbReference type="Proteomes" id="UP001156389">
    <property type="component" value="Unassembled WGS sequence"/>
</dbReference>
<proteinExistence type="predicted"/>
<feature type="signal peptide" evidence="2">
    <location>
        <begin position="1"/>
        <end position="16"/>
    </location>
</feature>
<dbReference type="PROSITE" id="PS51257">
    <property type="entry name" value="PROKAR_LIPOPROTEIN"/>
    <property type="match status" value="1"/>
</dbReference>
<evidence type="ECO:0000256" key="1">
    <source>
        <dbReference type="SAM" id="MobiDB-lite"/>
    </source>
</evidence>
<evidence type="ECO:0000313" key="4">
    <source>
        <dbReference type="Proteomes" id="UP001156389"/>
    </source>
</evidence>
<sequence>MRSSGPVSLLAAVALAAVGLGTVSGCGSQQEAKSGSRQETSGDASELAHRAREVAAAWDGSVAAAEWRSGYHPMGDVVQLPQGGLRGRADREAYQDRSVVLRSEVPATGPKDGPVAWDGGESATRPLVSAQESYKTLAGTRTRGKPHLTVTGAKLGEMSVTTSRGPATVPAWLFSLEGYDSPLRQAAVNPSKLPRPPIKRARDVPGNPLDQLIRISADGHSVTVIATHGACDDGPAVAPQESHGSVVLSASVKNPKTEGFCTKQGKLQQVTVKLNQPVGDRILLDALTGKPIPYKPPHGPSPSWT</sequence>
<name>A0ABT2JP39_9ACTN</name>
<feature type="chain" id="PRO_5045878433" description="Lipoprotein" evidence="2">
    <location>
        <begin position="17"/>
        <end position="305"/>
    </location>
</feature>
<evidence type="ECO:0000256" key="2">
    <source>
        <dbReference type="SAM" id="SignalP"/>
    </source>
</evidence>
<evidence type="ECO:0008006" key="5">
    <source>
        <dbReference type="Google" id="ProtNLM"/>
    </source>
</evidence>
<keyword evidence="4" id="KW-1185">Reference proteome</keyword>
<reference evidence="3 4" key="1">
    <citation type="submission" date="2021-10" db="EMBL/GenBank/DDBJ databases">
        <title>Streptomyces gossypii sp. nov., isolated from soil collected from cotton field.</title>
        <authorList>
            <person name="Ge X."/>
            <person name="Chen X."/>
            <person name="Liu W."/>
        </authorList>
    </citation>
    <scope>NUCLEOTIDE SEQUENCE [LARGE SCALE GENOMIC DNA]</scope>
    <source>
        <strain evidence="3 4">N2-109</strain>
    </source>
</reference>